<dbReference type="InParanoid" id="A0A163KC17"/>
<reference evidence="14" key="1">
    <citation type="submission" date="2016-04" db="EMBL/GenBank/DDBJ databases">
        <authorList>
            <person name="Evans L.H."/>
            <person name="Alamgir A."/>
            <person name="Owens N."/>
            <person name="Weber N.D."/>
            <person name="Virtaneva K."/>
            <person name="Barbian K."/>
            <person name="Babar A."/>
            <person name="Rosenke K."/>
        </authorList>
    </citation>
    <scope>NUCLEOTIDE SEQUENCE [LARGE SCALE GENOMIC DNA]</scope>
    <source>
        <strain evidence="14">CBS 101.48</strain>
    </source>
</reference>
<feature type="transmembrane region" description="Helical" evidence="12">
    <location>
        <begin position="12"/>
        <end position="29"/>
    </location>
</feature>
<keyword evidence="10" id="KW-0739">Sodium transport</keyword>
<dbReference type="InterPro" id="IPR038770">
    <property type="entry name" value="Na+/solute_symporter_sf"/>
</dbReference>
<keyword evidence="15" id="KW-1185">Reference proteome</keyword>
<dbReference type="GO" id="GO:0042391">
    <property type="term" value="P:regulation of membrane potential"/>
    <property type="evidence" value="ECO:0007669"/>
    <property type="project" value="InterPro"/>
</dbReference>
<evidence type="ECO:0000256" key="2">
    <source>
        <dbReference type="ARBA" id="ARBA00005248"/>
    </source>
</evidence>
<evidence type="ECO:0000256" key="6">
    <source>
        <dbReference type="ARBA" id="ARBA00022989"/>
    </source>
</evidence>
<evidence type="ECO:0000259" key="13">
    <source>
        <dbReference type="Pfam" id="PF00999"/>
    </source>
</evidence>
<evidence type="ECO:0000256" key="5">
    <source>
        <dbReference type="ARBA" id="ARBA00022692"/>
    </source>
</evidence>
<evidence type="ECO:0000256" key="12">
    <source>
        <dbReference type="SAM" id="Phobius"/>
    </source>
</evidence>
<dbReference type="Pfam" id="PF00999">
    <property type="entry name" value="Na_H_Exchanger"/>
    <property type="match status" value="1"/>
</dbReference>
<evidence type="ECO:0000256" key="1">
    <source>
        <dbReference type="ARBA" id="ARBA00004141"/>
    </source>
</evidence>
<feature type="transmembrane region" description="Helical" evidence="12">
    <location>
        <begin position="329"/>
        <end position="352"/>
    </location>
</feature>
<evidence type="ECO:0000256" key="10">
    <source>
        <dbReference type="ARBA" id="ARBA00023201"/>
    </source>
</evidence>
<accession>A0A163KC17</accession>
<feature type="transmembrane region" description="Helical" evidence="12">
    <location>
        <begin position="206"/>
        <end position="227"/>
    </location>
</feature>
<feature type="transmembrane region" description="Helical" evidence="12">
    <location>
        <begin position="129"/>
        <end position="150"/>
    </location>
</feature>
<dbReference type="GO" id="GO:0015385">
    <property type="term" value="F:sodium:proton antiporter activity"/>
    <property type="evidence" value="ECO:0007669"/>
    <property type="project" value="InterPro"/>
</dbReference>
<dbReference type="FunFam" id="1.20.1530.20:FF:000015">
    <property type="entry name" value="Na(+)/H(+) antiporter 2"/>
    <property type="match status" value="1"/>
</dbReference>
<keyword evidence="4" id="KW-0050">Antiport</keyword>
<evidence type="ECO:0000256" key="11">
    <source>
        <dbReference type="SAM" id="MobiDB-lite"/>
    </source>
</evidence>
<dbReference type="PANTHER" id="PTHR31382:SF1">
    <property type="entry name" value="SODIUM ION_PROTON EXCHANGER (EUROFUNG)"/>
    <property type="match status" value="1"/>
</dbReference>
<dbReference type="EMBL" id="LT554489">
    <property type="protein sequence ID" value="SAM06013.1"/>
    <property type="molecule type" value="Genomic_DNA"/>
</dbReference>
<protein>
    <recommendedName>
        <fullName evidence="13">Cation/H+ exchanger transmembrane domain-containing protein</fullName>
    </recommendedName>
</protein>
<evidence type="ECO:0000256" key="3">
    <source>
        <dbReference type="ARBA" id="ARBA00022448"/>
    </source>
</evidence>
<evidence type="ECO:0000256" key="8">
    <source>
        <dbReference type="ARBA" id="ARBA00023065"/>
    </source>
</evidence>
<dbReference type="GO" id="GO:0005886">
    <property type="term" value="C:plasma membrane"/>
    <property type="evidence" value="ECO:0007669"/>
    <property type="project" value="InterPro"/>
</dbReference>
<proteinExistence type="inferred from homology"/>
<comment type="subcellular location">
    <subcellularLocation>
        <location evidence="1">Membrane</location>
        <topology evidence="1">Multi-pass membrane protein</topology>
    </subcellularLocation>
</comment>
<keyword evidence="5 12" id="KW-0812">Transmembrane</keyword>
<evidence type="ECO:0000256" key="7">
    <source>
        <dbReference type="ARBA" id="ARBA00023053"/>
    </source>
</evidence>
<keyword evidence="3" id="KW-0813">Transport</keyword>
<feature type="region of interest" description="Disordered" evidence="11">
    <location>
        <begin position="458"/>
        <end position="554"/>
    </location>
</feature>
<sequence>MLLHVETISVVYSILGAFILFYGLCSLFVKERLYLSEAMVAVTIGIVFGPVCANFINVGDWGGDQVELSRQFSRLAIGVQVMAAGVTLPKAYLRKELRSMVIMLIPVMITMWLVTGLCVWAMIPNVNYLEALIIAACFTPTDPVLANSIVQGKFAEKRIPLHVETLTNHPLILVAQSGANDGLGFPFLYLAIYLVQMPTGSAIGKWAYYIMAYEILLSIIIGFVVGYVARKLLKIAEKKKLIDKESFLVYAVALSLFLMGTVSMIGSDDLLSCFIAGNSFTWDDWFRKETENAHMSEVVDLLLNLSMFVYIGATMPFSDFGNPELQLTAWRLVVLAILVLLFRRLPIVLAVYKIVPALRTWREAIFCGWFGPIGVGALFYYTEALKNFEEDGPQAHVRAVLAPVVYFMILSSVLVHGFTIPLFHIGTFASRTLTRTSMSSNSNTQNNSIMRLPMFSQKQQHNGMNEKESDVDSPDSNPDIPEPALSGPPRHTAITIVVPERSHHPTVNGQKEQSNTKEDEKQSDRPHDTTQHAPSKHVDDLSDDDDNNSVSEYL</sequence>
<organism evidence="14">
    <name type="scientific">Absidia glauca</name>
    <name type="common">Pin mould</name>
    <dbReference type="NCBI Taxonomy" id="4829"/>
    <lineage>
        <taxon>Eukaryota</taxon>
        <taxon>Fungi</taxon>
        <taxon>Fungi incertae sedis</taxon>
        <taxon>Mucoromycota</taxon>
        <taxon>Mucoromycotina</taxon>
        <taxon>Mucoromycetes</taxon>
        <taxon>Mucorales</taxon>
        <taxon>Cunninghamellaceae</taxon>
        <taxon>Absidia</taxon>
    </lineage>
</organism>
<dbReference type="PANTHER" id="PTHR31382">
    <property type="entry name" value="NA(+)/H(+) ANTIPORTER"/>
    <property type="match status" value="1"/>
</dbReference>
<gene>
    <name evidence="14" type="primary">ABSGL_11889.1 scaffold 12357</name>
</gene>
<keyword evidence="9 12" id="KW-0472">Membrane</keyword>
<feature type="compositionally biased region" description="Basic and acidic residues" evidence="11">
    <location>
        <begin position="514"/>
        <end position="540"/>
    </location>
</feature>
<dbReference type="Proteomes" id="UP000078561">
    <property type="component" value="Unassembled WGS sequence"/>
</dbReference>
<dbReference type="FunCoup" id="A0A163KC17">
    <property type="interactions" value="149"/>
</dbReference>
<feature type="transmembrane region" description="Helical" evidence="12">
    <location>
        <begin position="38"/>
        <end position="59"/>
    </location>
</feature>
<feature type="transmembrane region" description="Helical" evidence="12">
    <location>
        <begin position="100"/>
        <end position="123"/>
    </location>
</feature>
<evidence type="ECO:0000313" key="14">
    <source>
        <dbReference type="EMBL" id="SAM06013.1"/>
    </source>
</evidence>
<feature type="transmembrane region" description="Helical" evidence="12">
    <location>
        <begin position="364"/>
        <end position="381"/>
    </location>
</feature>
<dbReference type="GO" id="GO:0036376">
    <property type="term" value="P:sodium ion export across plasma membrane"/>
    <property type="evidence" value="ECO:0007669"/>
    <property type="project" value="InterPro"/>
</dbReference>
<dbReference type="InterPro" id="IPR004712">
    <property type="entry name" value="Na+/H+_antiporter_fungi"/>
</dbReference>
<evidence type="ECO:0000256" key="9">
    <source>
        <dbReference type="ARBA" id="ARBA00023136"/>
    </source>
</evidence>
<feature type="transmembrane region" description="Helical" evidence="12">
    <location>
        <begin position="401"/>
        <end position="425"/>
    </location>
</feature>
<dbReference type="Gene3D" id="1.20.1530.20">
    <property type="match status" value="1"/>
</dbReference>
<feature type="transmembrane region" description="Helical" evidence="12">
    <location>
        <begin position="71"/>
        <end position="88"/>
    </location>
</feature>
<feature type="domain" description="Cation/H+ exchanger transmembrane" evidence="13">
    <location>
        <begin position="24"/>
        <end position="422"/>
    </location>
</feature>
<keyword evidence="8" id="KW-0406">Ion transport</keyword>
<dbReference type="AlphaFoldDB" id="A0A163KC17"/>
<name>A0A163KC17_ABSGL</name>
<keyword evidence="7" id="KW-0915">Sodium</keyword>
<comment type="similarity">
    <text evidence="2">Belongs to the fungal Na(+)/H(+) exchanger family.</text>
</comment>
<evidence type="ECO:0000256" key="4">
    <source>
        <dbReference type="ARBA" id="ARBA00022449"/>
    </source>
</evidence>
<keyword evidence="6 12" id="KW-1133">Transmembrane helix</keyword>
<dbReference type="OMA" id="WYGAYIP"/>
<dbReference type="GO" id="GO:0120029">
    <property type="term" value="P:proton export across plasma membrane"/>
    <property type="evidence" value="ECO:0007669"/>
    <property type="project" value="InterPro"/>
</dbReference>
<evidence type="ECO:0000313" key="15">
    <source>
        <dbReference type="Proteomes" id="UP000078561"/>
    </source>
</evidence>
<dbReference type="OrthoDB" id="2190219at2759"/>
<feature type="transmembrane region" description="Helical" evidence="12">
    <location>
        <begin position="171"/>
        <end position="194"/>
    </location>
</feature>
<dbReference type="STRING" id="4829.A0A163KC17"/>
<dbReference type="InterPro" id="IPR006153">
    <property type="entry name" value="Cation/H_exchanger_TM"/>
</dbReference>
<feature type="transmembrane region" description="Helical" evidence="12">
    <location>
        <begin position="247"/>
        <end position="266"/>
    </location>
</feature>